<proteinExistence type="predicted"/>
<name>A0A5S3XL86_9GAMM</name>
<dbReference type="EMBL" id="PNCK01000046">
    <property type="protein sequence ID" value="TMP41866.1"/>
    <property type="molecule type" value="Genomic_DNA"/>
</dbReference>
<accession>A0A5S3XL86</accession>
<keyword evidence="4" id="KW-1185">Reference proteome</keyword>
<reference evidence="5" key="2">
    <citation type="submission" date="2019-06" db="EMBL/GenBank/DDBJ databases">
        <title>Co-occurence of chitin degradation, pigmentation and bioactivity in marine Pseudoalteromonas.</title>
        <authorList>
            <person name="Sonnenschein E.C."/>
            <person name="Bech P.K."/>
        </authorList>
    </citation>
    <scope>NUCLEOTIDE SEQUENCE [LARGE SCALE GENOMIC DNA]</scope>
    <source>
        <strain evidence="5">S2231</strain>
        <strain evidence="2">S2233</strain>
    </source>
</reference>
<sequence length="211" mass="24387">MDVVFKNSSEVFSGAALLSDFIVRLAYSFIAATLFYFIAVHMKEFNSRKNVSSVISSNIEQLVKLKEILLTELYHIAVTRDNREVNWPEGQGSTIKGYYPINSELELLLKNVPLRKTRHSLDNWIYRFDFFCKEIIPHCETILLFSSYLKADELRLIASLRSHKLISKIAMYTSNEFHGLPIGNDEISFLNSEVESILSIFKEIELNVWHS</sequence>
<gene>
    <name evidence="3" type="ORF">CWB96_19665</name>
    <name evidence="2" type="ORF">CWB97_12925</name>
</gene>
<dbReference type="Proteomes" id="UP000307706">
    <property type="component" value="Unassembled WGS sequence"/>
</dbReference>
<dbReference type="AlphaFoldDB" id="A0A5S3XL86"/>
<dbReference type="Proteomes" id="UP000305730">
    <property type="component" value="Unassembled WGS sequence"/>
</dbReference>
<keyword evidence="1" id="KW-0472">Membrane</keyword>
<dbReference type="EMBL" id="PNCL01000128">
    <property type="protein sequence ID" value="TMP54329.1"/>
    <property type="molecule type" value="Genomic_DNA"/>
</dbReference>
<reference evidence="4 5" key="1">
    <citation type="submission" date="2017-12" db="EMBL/GenBank/DDBJ databases">
        <authorList>
            <person name="Paulsen S."/>
            <person name="Gram L.K."/>
        </authorList>
    </citation>
    <scope>NUCLEOTIDE SEQUENCE [LARGE SCALE GENOMIC DNA]</scope>
    <source>
        <strain evidence="3 5">S2231</strain>
        <strain evidence="2 4">S2233</strain>
    </source>
</reference>
<evidence type="ECO:0000313" key="3">
    <source>
        <dbReference type="EMBL" id="TMP54329.1"/>
    </source>
</evidence>
<comment type="caution">
    <text evidence="3">The sequence shown here is derived from an EMBL/GenBank/DDBJ whole genome shotgun (WGS) entry which is preliminary data.</text>
</comment>
<reference evidence="3" key="3">
    <citation type="submission" date="2019-09" db="EMBL/GenBank/DDBJ databases">
        <title>Co-occurence of chitin degradation, pigmentation and bioactivity in marine Pseudoalteromonas.</title>
        <authorList>
            <person name="Sonnenschein E.C."/>
            <person name="Bech P.K."/>
        </authorList>
    </citation>
    <scope>NUCLEOTIDE SEQUENCE</scope>
    <source>
        <strain evidence="3">S2231</strain>
        <strain evidence="4">S2233</strain>
    </source>
</reference>
<organism evidence="3 5">
    <name type="scientific">Pseudoalteromonas citrea</name>
    <dbReference type="NCBI Taxonomy" id="43655"/>
    <lineage>
        <taxon>Bacteria</taxon>
        <taxon>Pseudomonadati</taxon>
        <taxon>Pseudomonadota</taxon>
        <taxon>Gammaproteobacteria</taxon>
        <taxon>Alteromonadales</taxon>
        <taxon>Pseudoalteromonadaceae</taxon>
        <taxon>Pseudoalteromonas</taxon>
    </lineage>
</organism>
<evidence type="ECO:0000256" key="1">
    <source>
        <dbReference type="SAM" id="Phobius"/>
    </source>
</evidence>
<evidence type="ECO:0000313" key="4">
    <source>
        <dbReference type="Proteomes" id="UP000305730"/>
    </source>
</evidence>
<protein>
    <submittedName>
        <fullName evidence="3">Uncharacterized protein</fullName>
    </submittedName>
</protein>
<dbReference type="RefSeq" id="WP_138597343.1">
    <property type="nucleotide sequence ID" value="NZ_PNCK01000046.1"/>
</dbReference>
<keyword evidence="1" id="KW-0812">Transmembrane</keyword>
<evidence type="ECO:0000313" key="5">
    <source>
        <dbReference type="Proteomes" id="UP000307706"/>
    </source>
</evidence>
<evidence type="ECO:0000313" key="2">
    <source>
        <dbReference type="EMBL" id="TMP41866.1"/>
    </source>
</evidence>
<feature type="transmembrane region" description="Helical" evidence="1">
    <location>
        <begin position="21"/>
        <end position="40"/>
    </location>
</feature>
<keyword evidence="1" id="KW-1133">Transmembrane helix</keyword>